<dbReference type="OrthoDB" id="574459at2"/>
<evidence type="ECO:0000313" key="3">
    <source>
        <dbReference type="EMBL" id="PXA64166.1"/>
    </source>
</evidence>
<reference evidence="3 4" key="1">
    <citation type="submission" date="2018-05" db="EMBL/GenBank/DDBJ databases">
        <title>Genetic diversity of glacier-inhabiting Cryobacterium bacteria in China and description of Cryobacterium mengkeensis sp. nov. and Arthrobacter glacialis sp. nov.</title>
        <authorList>
            <person name="Liu Q."/>
            <person name="Xin Y.-H."/>
        </authorList>
    </citation>
    <scope>NUCLEOTIDE SEQUENCE [LARGE SCALE GENOMIC DNA]</scope>
    <source>
        <strain evidence="3 4">GP3</strain>
    </source>
</reference>
<keyword evidence="1" id="KW-0732">Signal</keyword>
<sequence>MNTQLALKGAAALIVLLGLSGCGMAAAPENSPAAMAPMSTEMPMDGMSEAGNGMASMIHIEAGAYRDATPVAAGSTVTVMNMDTANYTLTSEDGSSFSVAVAAGAMATFKAPSKPGSYPFHSESNTSMRGVLTVR</sequence>
<evidence type="ECO:0000313" key="4">
    <source>
        <dbReference type="Proteomes" id="UP000246303"/>
    </source>
</evidence>
<protein>
    <recommendedName>
        <fullName evidence="2">EfeO-type cupredoxin-like domain-containing protein</fullName>
    </recommendedName>
</protein>
<dbReference type="InterPro" id="IPR028096">
    <property type="entry name" value="EfeO_Cupredoxin"/>
</dbReference>
<gene>
    <name evidence="3" type="ORF">CVS29_16190</name>
</gene>
<evidence type="ECO:0000259" key="2">
    <source>
        <dbReference type="Pfam" id="PF13473"/>
    </source>
</evidence>
<dbReference type="Gene3D" id="2.60.40.420">
    <property type="entry name" value="Cupredoxins - blue copper proteins"/>
    <property type="match status" value="1"/>
</dbReference>
<feature type="chain" id="PRO_5038786604" description="EfeO-type cupredoxin-like domain-containing protein" evidence="1">
    <location>
        <begin position="26"/>
        <end position="135"/>
    </location>
</feature>
<dbReference type="RefSeq" id="WP_110107405.1">
    <property type="nucleotide sequence ID" value="NZ_JACBZZ010000001.1"/>
</dbReference>
<dbReference type="InterPro" id="IPR008972">
    <property type="entry name" value="Cupredoxin"/>
</dbReference>
<keyword evidence="4" id="KW-1185">Reference proteome</keyword>
<dbReference type="AlphaFoldDB" id="A0A2V3DP98"/>
<organism evidence="3 4">
    <name type="scientific">Arthrobacter psychrochitiniphilus</name>
    <dbReference type="NCBI Taxonomy" id="291045"/>
    <lineage>
        <taxon>Bacteria</taxon>
        <taxon>Bacillati</taxon>
        <taxon>Actinomycetota</taxon>
        <taxon>Actinomycetes</taxon>
        <taxon>Micrococcales</taxon>
        <taxon>Micrococcaceae</taxon>
        <taxon>Arthrobacter</taxon>
    </lineage>
</organism>
<dbReference type="SUPFAM" id="SSF49503">
    <property type="entry name" value="Cupredoxins"/>
    <property type="match status" value="1"/>
</dbReference>
<accession>A0A2V3DP98</accession>
<proteinExistence type="predicted"/>
<dbReference type="Pfam" id="PF13473">
    <property type="entry name" value="Cupredoxin_1"/>
    <property type="match status" value="1"/>
</dbReference>
<comment type="caution">
    <text evidence="3">The sequence shown here is derived from an EMBL/GenBank/DDBJ whole genome shotgun (WGS) entry which is preliminary data.</text>
</comment>
<feature type="domain" description="EfeO-type cupredoxin-like" evidence="2">
    <location>
        <begin position="70"/>
        <end position="134"/>
    </location>
</feature>
<dbReference type="EMBL" id="QHLZ01000014">
    <property type="protein sequence ID" value="PXA64166.1"/>
    <property type="molecule type" value="Genomic_DNA"/>
</dbReference>
<name>A0A2V3DP98_9MICC</name>
<feature type="signal peptide" evidence="1">
    <location>
        <begin position="1"/>
        <end position="25"/>
    </location>
</feature>
<dbReference type="Proteomes" id="UP000246303">
    <property type="component" value="Unassembled WGS sequence"/>
</dbReference>
<evidence type="ECO:0000256" key="1">
    <source>
        <dbReference type="SAM" id="SignalP"/>
    </source>
</evidence>